<feature type="domain" description="Thiamine phosphate synthase/TenI" evidence="3">
    <location>
        <begin position="11"/>
        <end position="191"/>
    </location>
</feature>
<evidence type="ECO:0000313" key="4">
    <source>
        <dbReference type="EMBL" id="MDT0647956.1"/>
    </source>
</evidence>
<keyword evidence="2" id="KW-0784">Thiamine biosynthesis</keyword>
<dbReference type="SUPFAM" id="SSF51391">
    <property type="entry name" value="Thiamin phosphate synthase"/>
    <property type="match status" value="1"/>
</dbReference>
<dbReference type="PANTHER" id="PTHR20857">
    <property type="entry name" value="THIAMINE-PHOSPHATE PYROPHOSPHORYLASE"/>
    <property type="match status" value="1"/>
</dbReference>
<dbReference type="Proteomes" id="UP001245285">
    <property type="component" value="Unassembled WGS sequence"/>
</dbReference>
<dbReference type="InterPro" id="IPR022998">
    <property type="entry name" value="ThiamineP_synth_TenI"/>
</dbReference>
<protein>
    <submittedName>
        <fullName evidence="4">Thiamine phosphate synthase</fullName>
    </submittedName>
</protein>
<dbReference type="RefSeq" id="WP_311496056.1">
    <property type="nucleotide sequence ID" value="NZ_JAVRHO010000024.1"/>
</dbReference>
<gene>
    <name evidence="4" type="ORF">RM545_14755</name>
</gene>
<dbReference type="CDD" id="cd00564">
    <property type="entry name" value="TMP_TenI"/>
    <property type="match status" value="1"/>
</dbReference>
<reference evidence="4 5" key="1">
    <citation type="submission" date="2023-09" db="EMBL/GenBank/DDBJ databases">
        <authorList>
            <person name="Rey-Velasco X."/>
        </authorList>
    </citation>
    <scope>NUCLEOTIDE SEQUENCE [LARGE SCALE GENOMIC DNA]</scope>
    <source>
        <strain evidence="4 5">F260</strain>
    </source>
</reference>
<evidence type="ECO:0000313" key="5">
    <source>
        <dbReference type="Proteomes" id="UP001245285"/>
    </source>
</evidence>
<dbReference type="Pfam" id="PF02581">
    <property type="entry name" value="TMP-TENI"/>
    <property type="match status" value="1"/>
</dbReference>
<evidence type="ECO:0000256" key="2">
    <source>
        <dbReference type="ARBA" id="ARBA00022977"/>
    </source>
</evidence>
<proteinExistence type="predicted"/>
<accession>A0ABU3CNU3</accession>
<comment type="caution">
    <text evidence="4">The sequence shown here is derived from an EMBL/GenBank/DDBJ whole genome shotgun (WGS) entry which is preliminary data.</text>
</comment>
<dbReference type="InterPro" id="IPR013785">
    <property type="entry name" value="Aldolase_TIM"/>
</dbReference>
<comment type="pathway">
    <text evidence="1">Cofactor biosynthesis; thiamine diphosphate biosynthesis.</text>
</comment>
<evidence type="ECO:0000256" key="1">
    <source>
        <dbReference type="ARBA" id="ARBA00004948"/>
    </source>
</evidence>
<dbReference type="PANTHER" id="PTHR20857:SF23">
    <property type="entry name" value="THIAMINE BIOSYNTHETIC BIFUNCTIONAL ENZYME"/>
    <property type="match status" value="1"/>
</dbReference>
<dbReference type="Gene3D" id="3.20.20.70">
    <property type="entry name" value="Aldolase class I"/>
    <property type="match status" value="1"/>
</dbReference>
<name>A0ABU3CNU3_9FLAO</name>
<organism evidence="4 5">
    <name type="scientific">Autumnicola lenta</name>
    <dbReference type="NCBI Taxonomy" id="3075593"/>
    <lineage>
        <taxon>Bacteria</taxon>
        <taxon>Pseudomonadati</taxon>
        <taxon>Bacteroidota</taxon>
        <taxon>Flavobacteriia</taxon>
        <taxon>Flavobacteriales</taxon>
        <taxon>Flavobacteriaceae</taxon>
        <taxon>Autumnicola</taxon>
    </lineage>
</organism>
<dbReference type="InterPro" id="IPR036206">
    <property type="entry name" value="ThiamineP_synth_sf"/>
</dbReference>
<sequence>MTKIAKIRGGLYLVLDPSMHRDELFRKLNEVLQEKIAVVQIWDNFPPSIDEVELVNEICDLCHSRNVPVFLNNNWHLKKSTHADGIHFDIIPENFSELREELSADCMFGVTCTNNLSVINWAEENKLDYISFCSMFPSKTSNSCELVSFETIKKAREITDMPIFLAGGIQYQNIKDLKNIKFEGVAVISGIMSSEDPKRATREYLSELKRIKNENSHN</sequence>
<keyword evidence="5" id="KW-1185">Reference proteome</keyword>
<evidence type="ECO:0000259" key="3">
    <source>
        <dbReference type="Pfam" id="PF02581"/>
    </source>
</evidence>
<dbReference type="EMBL" id="JAVRHO010000024">
    <property type="protein sequence ID" value="MDT0647956.1"/>
    <property type="molecule type" value="Genomic_DNA"/>
</dbReference>